<dbReference type="AlphaFoldDB" id="A0A2P5BZY4"/>
<feature type="region of interest" description="Disordered" evidence="1">
    <location>
        <begin position="48"/>
        <end position="75"/>
    </location>
</feature>
<dbReference type="OrthoDB" id="10429008at2759"/>
<evidence type="ECO:0000256" key="1">
    <source>
        <dbReference type="SAM" id="MobiDB-lite"/>
    </source>
</evidence>
<organism evidence="2 3">
    <name type="scientific">Parasponia andersonii</name>
    <name type="common">Sponia andersonii</name>
    <dbReference type="NCBI Taxonomy" id="3476"/>
    <lineage>
        <taxon>Eukaryota</taxon>
        <taxon>Viridiplantae</taxon>
        <taxon>Streptophyta</taxon>
        <taxon>Embryophyta</taxon>
        <taxon>Tracheophyta</taxon>
        <taxon>Spermatophyta</taxon>
        <taxon>Magnoliopsida</taxon>
        <taxon>eudicotyledons</taxon>
        <taxon>Gunneridae</taxon>
        <taxon>Pentapetalae</taxon>
        <taxon>rosids</taxon>
        <taxon>fabids</taxon>
        <taxon>Rosales</taxon>
        <taxon>Cannabaceae</taxon>
        <taxon>Parasponia</taxon>
    </lineage>
</organism>
<feature type="compositionally biased region" description="Basic and acidic residues" evidence="1">
    <location>
        <begin position="65"/>
        <end position="75"/>
    </location>
</feature>
<comment type="caution">
    <text evidence="2">The sequence shown here is derived from an EMBL/GenBank/DDBJ whole genome shotgun (WGS) entry which is preliminary data.</text>
</comment>
<evidence type="ECO:0000313" key="2">
    <source>
        <dbReference type="EMBL" id="PON54367.1"/>
    </source>
</evidence>
<proteinExistence type="predicted"/>
<dbReference type="Proteomes" id="UP000237105">
    <property type="component" value="Unassembled WGS sequence"/>
</dbReference>
<feature type="non-terminal residue" evidence="2">
    <location>
        <position position="75"/>
    </location>
</feature>
<evidence type="ECO:0000313" key="3">
    <source>
        <dbReference type="Proteomes" id="UP000237105"/>
    </source>
</evidence>
<keyword evidence="3" id="KW-1185">Reference proteome</keyword>
<protein>
    <submittedName>
        <fullName evidence="2">Uncharacterized protein</fullName>
    </submittedName>
</protein>
<dbReference type="EMBL" id="JXTB01000196">
    <property type="protein sequence ID" value="PON54367.1"/>
    <property type="molecule type" value="Genomic_DNA"/>
</dbReference>
<sequence>MKLKVSKVKVDKENSEASNKPKATTLVPSTVPVLPLPESSSEFASTIQADEQAKRKGKNIFIESYSKKQRVDAPE</sequence>
<gene>
    <name evidence="2" type="ORF">PanWU01x14_195960</name>
</gene>
<reference evidence="3" key="1">
    <citation type="submission" date="2016-06" db="EMBL/GenBank/DDBJ databases">
        <title>Parallel loss of symbiosis genes in relatives of nitrogen-fixing non-legume Parasponia.</title>
        <authorList>
            <person name="Van Velzen R."/>
            <person name="Holmer R."/>
            <person name="Bu F."/>
            <person name="Rutten L."/>
            <person name="Van Zeijl A."/>
            <person name="Liu W."/>
            <person name="Santuari L."/>
            <person name="Cao Q."/>
            <person name="Sharma T."/>
            <person name="Shen D."/>
            <person name="Roswanjaya Y."/>
            <person name="Wardhani T."/>
            <person name="Kalhor M.S."/>
            <person name="Jansen J."/>
            <person name="Van den Hoogen J."/>
            <person name="Gungor B."/>
            <person name="Hartog M."/>
            <person name="Hontelez J."/>
            <person name="Verver J."/>
            <person name="Yang W.-C."/>
            <person name="Schijlen E."/>
            <person name="Repin R."/>
            <person name="Schilthuizen M."/>
            <person name="Schranz E."/>
            <person name="Heidstra R."/>
            <person name="Miyata K."/>
            <person name="Fedorova E."/>
            <person name="Kohlen W."/>
            <person name="Bisseling T."/>
            <person name="Smit S."/>
            <person name="Geurts R."/>
        </authorList>
    </citation>
    <scope>NUCLEOTIDE SEQUENCE [LARGE SCALE GENOMIC DNA]</scope>
    <source>
        <strain evidence="3">cv. WU1-14</strain>
    </source>
</reference>
<feature type="region of interest" description="Disordered" evidence="1">
    <location>
        <begin position="1"/>
        <end position="32"/>
    </location>
</feature>
<name>A0A2P5BZY4_PARAD</name>
<accession>A0A2P5BZY4</accession>